<evidence type="ECO:0008006" key="4">
    <source>
        <dbReference type="Google" id="ProtNLM"/>
    </source>
</evidence>
<reference evidence="2 3" key="1">
    <citation type="journal article" date="2024" name="Microbiol. Resour. Announc.">
        <title>Genome annotations for the ascomycete fungi Trichoderma harzianum, Trichoderma aggressivum, and Purpureocillium lilacinum.</title>
        <authorList>
            <person name="Beijen E.P.W."/>
            <person name="Ohm R.A."/>
        </authorList>
    </citation>
    <scope>NUCLEOTIDE SEQUENCE [LARGE SCALE GENOMIC DNA]</scope>
    <source>
        <strain evidence="2 3">CBS 150709</strain>
    </source>
</reference>
<name>A0ABR0CG04_PURLI</name>
<evidence type="ECO:0000313" key="2">
    <source>
        <dbReference type="EMBL" id="KAK4095239.1"/>
    </source>
</evidence>
<organism evidence="2 3">
    <name type="scientific">Purpureocillium lilacinum</name>
    <name type="common">Paecilomyces lilacinus</name>
    <dbReference type="NCBI Taxonomy" id="33203"/>
    <lineage>
        <taxon>Eukaryota</taxon>
        <taxon>Fungi</taxon>
        <taxon>Dikarya</taxon>
        <taxon>Ascomycota</taxon>
        <taxon>Pezizomycotina</taxon>
        <taxon>Sordariomycetes</taxon>
        <taxon>Hypocreomycetidae</taxon>
        <taxon>Hypocreales</taxon>
        <taxon>Ophiocordycipitaceae</taxon>
        <taxon>Purpureocillium</taxon>
    </lineage>
</organism>
<protein>
    <recommendedName>
        <fullName evidence="4">BZIP transcription factor domain-containing protein</fullName>
    </recommendedName>
</protein>
<gene>
    <name evidence="2" type="ORF">Purlil1_35</name>
</gene>
<feature type="region of interest" description="Disordered" evidence="1">
    <location>
        <begin position="41"/>
        <end position="84"/>
    </location>
</feature>
<feature type="compositionally biased region" description="Polar residues" evidence="1">
    <location>
        <begin position="41"/>
        <end position="79"/>
    </location>
</feature>
<comment type="caution">
    <text evidence="2">The sequence shown here is derived from an EMBL/GenBank/DDBJ whole genome shotgun (WGS) entry which is preliminary data.</text>
</comment>
<dbReference type="Proteomes" id="UP001287286">
    <property type="component" value="Unassembled WGS sequence"/>
</dbReference>
<feature type="region of interest" description="Disordered" evidence="1">
    <location>
        <begin position="123"/>
        <end position="144"/>
    </location>
</feature>
<proteinExistence type="predicted"/>
<evidence type="ECO:0000256" key="1">
    <source>
        <dbReference type="SAM" id="MobiDB-lite"/>
    </source>
</evidence>
<dbReference type="EMBL" id="JAWRVI010000001">
    <property type="protein sequence ID" value="KAK4095239.1"/>
    <property type="molecule type" value="Genomic_DNA"/>
</dbReference>
<evidence type="ECO:0000313" key="3">
    <source>
        <dbReference type="Proteomes" id="UP001287286"/>
    </source>
</evidence>
<sequence>MRCHTTQTFRQPASLAGILAPIENTRTTVYAAEAQYQNQRTPVNIPCKSQPSSTVPKLKGTPTTKRSGGTPNSHKSQTAARDERRLVSNLTPAQLQRKRANDRRLQRDYRARTRATISSLEEEVQHLRGSQAKDNESTRELHQRNKALEKEVQVEKQLRTDDGKTIHQLRQRIQALEKEMQDEKQLRINDRKAIRELHHGNQVLEKELEYQKQLRINDSKAIHQLRHRYQLYEPDVGSLFWGADTLYSSSSGSGAIVDTASPVGTSNGELACVQSSFSSLSDTWASVDNAAAWISS</sequence>
<keyword evidence="3" id="KW-1185">Reference proteome</keyword>
<dbReference type="CDD" id="cd14688">
    <property type="entry name" value="bZIP_YAP"/>
    <property type="match status" value="1"/>
</dbReference>
<accession>A0ABR0CG04</accession>